<dbReference type="Proteomes" id="UP001159428">
    <property type="component" value="Unassembled WGS sequence"/>
</dbReference>
<dbReference type="GO" id="GO:0098632">
    <property type="term" value="F:cell-cell adhesion mediator activity"/>
    <property type="evidence" value="ECO:0007669"/>
    <property type="project" value="TreeGrafter"/>
</dbReference>
<feature type="domain" description="Ig-like" evidence="5">
    <location>
        <begin position="213"/>
        <end position="295"/>
    </location>
</feature>
<dbReference type="InterPro" id="IPR003598">
    <property type="entry name" value="Ig_sub2"/>
</dbReference>
<dbReference type="SMART" id="SM00408">
    <property type="entry name" value="IGc2"/>
    <property type="match status" value="2"/>
</dbReference>
<feature type="compositionally biased region" description="Low complexity" evidence="3">
    <location>
        <begin position="138"/>
        <end position="148"/>
    </location>
</feature>
<dbReference type="Pfam" id="PF01391">
    <property type="entry name" value="Collagen"/>
    <property type="match status" value="1"/>
</dbReference>
<dbReference type="InterPro" id="IPR036179">
    <property type="entry name" value="Ig-like_dom_sf"/>
</dbReference>
<organism evidence="7 8">
    <name type="scientific">Pocillopora meandrina</name>
    <dbReference type="NCBI Taxonomy" id="46732"/>
    <lineage>
        <taxon>Eukaryota</taxon>
        <taxon>Metazoa</taxon>
        <taxon>Cnidaria</taxon>
        <taxon>Anthozoa</taxon>
        <taxon>Hexacorallia</taxon>
        <taxon>Scleractinia</taxon>
        <taxon>Astrocoeniina</taxon>
        <taxon>Pocilloporidae</taxon>
        <taxon>Pocillopora</taxon>
    </lineage>
</organism>
<dbReference type="SUPFAM" id="SSF48726">
    <property type="entry name" value="Immunoglobulin"/>
    <property type="match status" value="2"/>
</dbReference>
<name>A0AAU9XUZ9_9CNID</name>
<dbReference type="InterPro" id="IPR006571">
    <property type="entry name" value="TLDc_dom"/>
</dbReference>
<dbReference type="PANTHER" id="PTHR10075:SF103">
    <property type="entry name" value="ROUNDABOUT HOMOLOG 4"/>
    <property type="match status" value="1"/>
</dbReference>
<keyword evidence="4" id="KW-0472">Membrane</keyword>
<keyword evidence="2" id="KW-0393">Immunoglobulin domain</keyword>
<evidence type="ECO:0000256" key="4">
    <source>
        <dbReference type="SAM" id="Phobius"/>
    </source>
</evidence>
<dbReference type="InterPro" id="IPR013783">
    <property type="entry name" value="Ig-like_fold"/>
</dbReference>
<feature type="domain" description="TLDc" evidence="6">
    <location>
        <begin position="396"/>
        <end position="570"/>
    </location>
</feature>
<dbReference type="Pfam" id="PF07679">
    <property type="entry name" value="I-set"/>
    <property type="match status" value="1"/>
</dbReference>
<accession>A0AAU9XUZ9</accession>
<keyword evidence="8" id="KW-1185">Reference proteome</keyword>
<keyword evidence="4" id="KW-1133">Transmembrane helix</keyword>
<dbReference type="GO" id="GO:0070593">
    <property type="term" value="P:dendrite self-avoidance"/>
    <property type="evidence" value="ECO:0007669"/>
    <property type="project" value="TreeGrafter"/>
</dbReference>
<dbReference type="Pfam" id="PF13927">
    <property type="entry name" value="Ig_3"/>
    <property type="match status" value="1"/>
</dbReference>
<gene>
    <name evidence="7" type="ORF">PMEA_00030387</name>
</gene>
<dbReference type="PANTHER" id="PTHR10075">
    <property type="entry name" value="BASIGIN RELATED"/>
    <property type="match status" value="1"/>
</dbReference>
<protein>
    <recommendedName>
        <fullName evidence="9">Basement membrane-specific heparan sulfate proteoglycan core protein-like</fullName>
    </recommendedName>
</protein>
<dbReference type="GO" id="GO:0005886">
    <property type="term" value="C:plasma membrane"/>
    <property type="evidence" value="ECO:0007669"/>
    <property type="project" value="TreeGrafter"/>
</dbReference>
<dbReference type="PROSITE" id="PS50835">
    <property type="entry name" value="IG_LIKE"/>
    <property type="match status" value="2"/>
</dbReference>
<feature type="compositionally biased region" description="Basic residues" evidence="3">
    <location>
        <begin position="149"/>
        <end position="158"/>
    </location>
</feature>
<dbReference type="InterPro" id="IPR013098">
    <property type="entry name" value="Ig_I-set"/>
</dbReference>
<dbReference type="GO" id="GO:0007411">
    <property type="term" value="P:axon guidance"/>
    <property type="evidence" value="ECO:0007669"/>
    <property type="project" value="TreeGrafter"/>
</dbReference>
<dbReference type="GO" id="GO:0007156">
    <property type="term" value="P:homophilic cell adhesion via plasma membrane adhesion molecules"/>
    <property type="evidence" value="ECO:0007669"/>
    <property type="project" value="TreeGrafter"/>
</dbReference>
<dbReference type="InterPro" id="IPR003599">
    <property type="entry name" value="Ig_sub"/>
</dbReference>
<dbReference type="SMART" id="SM00409">
    <property type="entry name" value="IG"/>
    <property type="match status" value="2"/>
</dbReference>
<evidence type="ECO:0000259" key="5">
    <source>
        <dbReference type="PROSITE" id="PS50835"/>
    </source>
</evidence>
<reference evidence="7 8" key="1">
    <citation type="submission" date="2022-05" db="EMBL/GenBank/DDBJ databases">
        <authorList>
            <consortium name="Genoscope - CEA"/>
            <person name="William W."/>
        </authorList>
    </citation>
    <scope>NUCLEOTIDE SEQUENCE [LARGE SCALE GENOMIC DNA]</scope>
</reference>
<feature type="domain" description="Ig-like" evidence="5">
    <location>
        <begin position="300"/>
        <end position="385"/>
    </location>
</feature>
<evidence type="ECO:0000313" key="8">
    <source>
        <dbReference type="Proteomes" id="UP001159428"/>
    </source>
</evidence>
<dbReference type="GO" id="GO:0030424">
    <property type="term" value="C:axon"/>
    <property type="evidence" value="ECO:0007669"/>
    <property type="project" value="TreeGrafter"/>
</dbReference>
<comment type="caution">
    <text evidence="7">The sequence shown here is derived from an EMBL/GenBank/DDBJ whole genome shotgun (WGS) entry which is preliminary data.</text>
</comment>
<evidence type="ECO:0000256" key="1">
    <source>
        <dbReference type="ARBA" id="ARBA00023157"/>
    </source>
</evidence>
<dbReference type="FunFam" id="2.60.40.10:FF:000032">
    <property type="entry name" value="palladin isoform X1"/>
    <property type="match status" value="1"/>
</dbReference>
<dbReference type="AlphaFoldDB" id="A0AAU9XUZ9"/>
<evidence type="ECO:0000256" key="2">
    <source>
        <dbReference type="ARBA" id="ARBA00023319"/>
    </source>
</evidence>
<evidence type="ECO:0008006" key="9">
    <source>
        <dbReference type="Google" id="ProtNLM"/>
    </source>
</evidence>
<feature type="compositionally biased region" description="Gly residues" evidence="3">
    <location>
        <begin position="159"/>
        <end position="168"/>
    </location>
</feature>
<keyword evidence="4" id="KW-0812">Transmembrane</keyword>
<dbReference type="EMBL" id="CALNXJ010000067">
    <property type="protein sequence ID" value="CAH3158313.1"/>
    <property type="molecule type" value="Genomic_DNA"/>
</dbReference>
<sequence length="570" mass="61383">MDVNAQKTKIPSRGKLGDCLQKVSSLLSVAAILMTVSLFVRTETNSKMLDSKFMLKIQEMGNALESVRAACQVLRKDSDLFKSRKQDVKIVRRSLTTNRNDSVNQAEADTGFRKYMTSIVTESIGTYCLSPGKVCVAGPRGPRGIPGNRGKRGPRGSKGKTGGKGIMGSPGKSGKPGMKGDVGNPGMKGEKGDKGVPGHPGPKGEPGQSISAPKVDVSPASHTITENQTATFSCSADGNPKPRVTWSKMSGTGQVNMNGHDNTLQIKNATYNDSGSYVCMATSIMGKAQKTVKLTVEAPPRFIHTPARLTKVPANSVASVRCQAFGFPPPTMVWSREFVPLPQGRTNITKNGTLIITNFGPLDSGTYQCKASNKLGSANVLTTLHYDEQALQIASTILAGNLDYKSKLYQFLKPAVGSHPQWVLCYRASSHGWAASIFHRRCDGKRNTVSIIRVGQYVFGGYTDISWESSGGFTSTSKAFIFSLRNNEGLAPFKSLVTVSYYAIYRSSSYGPTFGGGYDIAIIDNANSNTNSYTLFGHSYSLPSGIKDRKTILAGTFKFTPDEVEVFYLG</sequence>
<evidence type="ECO:0000313" key="7">
    <source>
        <dbReference type="EMBL" id="CAH3158313.1"/>
    </source>
</evidence>
<dbReference type="Gene3D" id="2.60.40.10">
    <property type="entry name" value="Immunoglobulins"/>
    <property type="match status" value="2"/>
</dbReference>
<feature type="transmembrane region" description="Helical" evidence="4">
    <location>
        <begin position="20"/>
        <end position="40"/>
    </location>
</feature>
<dbReference type="InterPro" id="IPR007110">
    <property type="entry name" value="Ig-like_dom"/>
</dbReference>
<evidence type="ECO:0000259" key="6">
    <source>
        <dbReference type="PROSITE" id="PS51886"/>
    </source>
</evidence>
<evidence type="ECO:0000256" key="3">
    <source>
        <dbReference type="SAM" id="MobiDB-lite"/>
    </source>
</evidence>
<dbReference type="InterPro" id="IPR008160">
    <property type="entry name" value="Collagen"/>
</dbReference>
<proteinExistence type="predicted"/>
<keyword evidence="1" id="KW-1015">Disulfide bond</keyword>
<dbReference type="SMART" id="SM00584">
    <property type="entry name" value="TLDc"/>
    <property type="match status" value="1"/>
</dbReference>
<feature type="region of interest" description="Disordered" evidence="3">
    <location>
        <begin position="138"/>
        <end position="215"/>
    </location>
</feature>
<dbReference type="PROSITE" id="PS51886">
    <property type="entry name" value="TLDC"/>
    <property type="match status" value="1"/>
</dbReference>
<dbReference type="Pfam" id="PF07534">
    <property type="entry name" value="TLD"/>
    <property type="match status" value="1"/>
</dbReference>